<evidence type="ECO:0000313" key="3">
    <source>
        <dbReference type="EMBL" id="VYT40724.1"/>
    </source>
</evidence>
<dbReference type="EMBL" id="CACRSQ010000010">
    <property type="protein sequence ID" value="VYT40724.1"/>
    <property type="molecule type" value="Genomic_DNA"/>
</dbReference>
<dbReference type="PANTHER" id="PTHR37299:SF1">
    <property type="entry name" value="STAGE 0 SPORULATION PROTEIN A HOMOLOG"/>
    <property type="match status" value="1"/>
</dbReference>
<dbReference type="PROSITE" id="PS50110">
    <property type="entry name" value="RESPONSE_REGULATORY"/>
    <property type="match status" value="1"/>
</dbReference>
<dbReference type="InterPro" id="IPR001789">
    <property type="entry name" value="Sig_transdc_resp-reg_receiver"/>
</dbReference>
<dbReference type="InterPro" id="IPR046947">
    <property type="entry name" value="LytR-like"/>
</dbReference>
<dbReference type="Pfam" id="PF04397">
    <property type="entry name" value="LytTR"/>
    <property type="match status" value="1"/>
</dbReference>
<dbReference type="AlphaFoldDB" id="A0A6N2WDB9"/>
<proteinExistence type="predicted"/>
<dbReference type="RefSeq" id="WP_006568307.1">
    <property type="nucleotide sequence ID" value="NZ_BAABZP010000001.1"/>
</dbReference>
<dbReference type="PROSITE" id="PS50930">
    <property type="entry name" value="HTH_LYTTR"/>
    <property type="match status" value="1"/>
</dbReference>
<dbReference type="GO" id="GO:0003677">
    <property type="term" value="F:DNA binding"/>
    <property type="evidence" value="ECO:0007669"/>
    <property type="project" value="InterPro"/>
</dbReference>
<name>A0A6N2WDB9_9FIRM</name>
<evidence type="ECO:0000256" key="1">
    <source>
        <dbReference type="ARBA" id="ARBA00018672"/>
    </source>
</evidence>
<dbReference type="Gene3D" id="2.40.50.1020">
    <property type="entry name" value="LytTr DNA-binding domain"/>
    <property type="match status" value="1"/>
</dbReference>
<dbReference type="InterPro" id="IPR011006">
    <property type="entry name" value="CheY-like_superfamily"/>
</dbReference>
<dbReference type="CDD" id="cd00156">
    <property type="entry name" value="REC"/>
    <property type="match status" value="1"/>
</dbReference>
<dbReference type="Gene3D" id="3.40.50.2300">
    <property type="match status" value="1"/>
</dbReference>
<gene>
    <name evidence="3" type="primary">lytR_2</name>
    <name evidence="3" type="ORF">ACLFYP115_03296</name>
</gene>
<protein>
    <recommendedName>
        <fullName evidence="1">Stage 0 sporulation protein A homolog</fullName>
    </recommendedName>
</protein>
<sequence>MRIILCDDEDTCCKLYTWMLRNIKTKYDLDFTIEVCNKGEQLLFLSEDLTSSDIILLDIMMPGIDGIQTAKQLRENGIDSKIIFLTSLSDKMLEAFDVFAYHYIIKDAVSKEKFEEIIVRAVTKAEQEADEQLIFTYRSKNCIIPLKDISYLEVQNHKVYIHYKQEQFEIYETLSNLEKRFCEHNFIRIHKSYLVALSRVVKLTSSSCLLRNEVVLPVGRSYSKHAKEAFKVWSVATL</sequence>
<dbReference type="InterPro" id="IPR007492">
    <property type="entry name" value="LytTR_DNA-bd_dom"/>
</dbReference>
<dbReference type="GO" id="GO:0000156">
    <property type="term" value="F:phosphorelay response regulator activity"/>
    <property type="evidence" value="ECO:0007669"/>
    <property type="project" value="InterPro"/>
</dbReference>
<dbReference type="SMART" id="SM00448">
    <property type="entry name" value="REC"/>
    <property type="match status" value="1"/>
</dbReference>
<organism evidence="3">
    <name type="scientific">Anaerostipes caccae</name>
    <dbReference type="NCBI Taxonomy" id="105841"/>
    <lineage>
        <taxon>Bacteria</taxon>
        <taxon>Bacillati</taxon>
        <taxon>Bacillota</taxon>
        <taxon>Clostridia</taxon>
        <taxon>Lachnospirales</taxon>
        <taxon>Lachnospiraceae</taxon>
        <taxon>Anaerostipes</taxon>
    </lineage>
</organism>
<evidence type="ECO:0000256" key="2">
    <source>
        <dbReference type="ARBA" id="ARBA00024867"/>
    </source>
</evidence>
<dbReference type="PANTHER" id="PTHR37299">
    <property type="entry name" value="TRANSCRIPTIONAL REGULATOR-RELATED"/>
    <property type="match status" value="1"/>
</dbReference>
<reference evidence="3" key="1">
    <citation type="submission" date="2019-11" db="EMBL/GenBank/DDBJ databases">
        <authorList>
            <person name="Feng L."/>
        </authorList>
    </citation>
    <scope>NUCLEOTIDE SEQUENCE</scope>
    <source>
        <strain evidence="3">AcaccaeLFYP115</strain>
    </source>
</reference>
<dbReference type="SMART" id="SM00850">
    <property type="entry name" value="LytTR"/>
    <property type="match status" value="1"/>
</dbReference>
<dbReference type="SUPFAM" id="SSF52172">
    <property type="entry name" value="CheY-like"/>
    <property type="match status" value="1"/>
</dbReference>
<accession>A0A6N2WDB9</accession>
<comment type="function">
    <text evidence="2">May play the central regulatory role in sporulation. It may be an element of the effector pathway responsible for the activation of sporulation genes in response to nutritional stress. Spo0A may act in concert with spo0H (a sigma factor) to control the expression of some genes that are critical to the sporulation process.</text>
</comment>
<dbReference type="Pfam" id="PF00072">
    <property type="entry name" value="Response_reg"/>
    <property type="match status" value="1"/>
</dbReference>